<gene>
    <name evidence="2" type="ORF">GCM10011578_095920</name>
</gene>
<reference evidence="2" key="2">
    <citation type="submission" date="2020-09" db="EMBL/GenBank/DDBJ databases">
        <authorList>
            <person name="Sun Q."/>
            <person name="Zhou Y."/>
        </authorList>
    </citation>
    <scope>NUCLEOTIDE SEQUENCE</scope>
    <source>
        <strain evidence="2">CGMCC 4.7110</strain>
    </source>
</reference>
<dbReference type="InterPro" id="IPR046480">
    <property type="entry name" value="DUF6573"/>
</dbReference>
<feature type="compositionally biased region" description="Low complexity" evidence="1">
    <location>
        <begin position="224"/>
        <end position="233"/>
    </location>
</feature>
<dbReference type="AlphaFoldDB" id="A0A917XPD8"/>
<feature type="region of interest" description="Disordered" evidence="1">
    <location>
        <begin position="77"/>
        <end position="109"/>
    </location>
</feature>
<name>A0A917XPD8_9ACTN</name>
<dbReference type="RefSeq" id="WP_229713847.1">
    <property type="nucleotide sequence ID" value="NZ_BMML01000043.1"/>
</dbReference>
<comment type="caution">
    <text evidence="2">The sequence shown here is derived from an EMBL/GenBank/DDBJ whole genome shotgun (WGS) entry which is preliminary data.</text>
</comment>
<proteinExistence type="predicted"/>
<feature type="region of interest" description="Disordered" evidence="1">
    <location>
        <begin position="168"/>
        <end position="188"/>
    </location>
</feature>
<accession>A0A917XPD8</accession>
<feature type="compositionally biased region" description="Low complexity" evidence="1">
    <location>
        <begin position="85"/>
        <end position="100"/>
    </location>
</feature>
<organism evidence="2 3">
    <name type="scientific">Streptomyces fuscichromogenes</name>
    <dbReference type="NCBI Taxonomy" id="1324013"/>
    <lineage>
        <taxon>Bacteria</taxon>
        <taxon>Bacillati</taxon>
        <taxon>Actinomycetota</taxon>
        <taxon>Actinomycetes</taxon>
        <taxon>Kitasatosporales</taxon>
        <taxon>Streptomycetaceae</taxon>
        <taxon>Streptomyces</taxon>
    </lineage>
</organism>
<evidence type="ECO:0000313" key="3">
    <source>
        <dbReference type="Proteomes" id="UP000653411"/>
    </source>
</evidence>
<evidence type="ECO:0000256" key="1">
    <source>
        <dbReference type="SAM" id="MobiDB-lite"/>
    </source>
</evidence>
<dbReference type="Proteomes" id="UP000653411">
    <property type="component" value="Unassembled WGS sequence"/>
</dbReference>
<feature type="region of interest" description="Disordered" evidence="1">
    <location>
        <begin position="201"/>
        <end position="251"/>
    </location>
</feature>
<dbReference type="EMBL" id="BMML01000043">
    <property type="protein sequence ID" value="GGN44690.1"/>
    <property type="molecule type" value="Genomic_DNA"/>
</dbReference>
<sequence>MTTIRRNWTNRVAEIRATARACRAYDSDSGNMVPVDPSRAFEAWESTPRARLTEDTPGQKWTVHVHSNRFYVLTAEDPDAPGDSTPATAAEAPAAPTAAPGCPPAHRTPEPARVRDHIAARTLVQRGPVSGMPGRDRLGHLPDLAVDLVGKAVRVRLAQGFSHEEIRDEFERERAEAVTSGDTGRARGLETMLTVHAAMTAEENAPEPPTGPTRRPLPAPPASGPDAPGGSSPEEPREHRGSPRTARASSDNVLSRIDAALHDAAVTGDPEVSDDAMRSVPLADPDDIIHAYTRARALTDGVLTAVDAELAREAGFRVPVALTSAVWEGCVAWNDGDSERQVPQDERGRLWDVLTMARAAIRRGGGDSDRVTVDLRRVPRDGRTRKALRIQLVCAIGPGDHGEAVITIMEPHED</sequence>
<evidence type="ECO:0000313" key="2">
    <source>
        <dbReference type="EMBL" id="GGN44690.1"/>
    </source>
</evidence>
<feature type="compositionally biased region" description="Pro residues" evidence="1">
    <location>
        <begin position="206"/>
        <end position="223"/>
    </location>
</feature>
<reference evidence="2" key="1">
    <citation type="journal article" date="2014" name="Int. J. Syst. Evol. Microbiol.">
        <title>Complete genome sequence of Corynebacterium casei LMG S-19264T (=DSM 44701T), isolated from a smear-ripened cheese.</title>
        <authorList>
            <consortium name="US DOE Joint Genome Institute (JGI-PGF)"/>
            <person name="Walter F."/>
            <person name="Albersmeier A."/>
            <person name="Kalinowski J."/>
            <person name="Ruckert C."/>
        </authorList>
    </citation>
    <scope>NUCLEOTIDE SEQUENCE</scope>
    <source>
        <strain evidence="2">CGMCC 4.7110</strain>
    </source>
</reference>
<dbReference type="Pfam" id="PF20213">
    <property type="entry name" value="DUF6573"/>
    <property type="match status" value="1"/>
</dbReference>
<protein>
    <submittedName>
        <fullName evidence="2">Uncharacterized protein</fullName>
    </submittedName>
</protein>
<keyword evidence="3" id="KW-1185">Reference proteome</keyword>